<proteinExistence type="predicted"/>
<organism evidence="2 3">
    <name type="scientific">Xanthomonas graminis pv. arrhenatheri LMG 727</name>
    <dbReference type="NCBI Taxonomy" id="1195923"/>
    <lineage>
        <taxon>Bacteria</taxon>
        <taxon>Pseudomonadati</taxon>
        <taxon>Pseudomonadota</taxon>
        <taxon>Gammaproteobacteria</taxon>
        <taxon>Lysobacterales</taxon>
        <taxon>Lysobacteraceae</taxon>
        <taxon>Xanthomonas</taxon>
        <taxon>Xanthomonas translucens group</taxon>
        <taxon>Xanthomonas graminis</taxon>
    </lineage>
</organism>
<evidence type="ECO:0000313" key="2">
    <source>
        <dbReference type="EMBL" id="CTP92703.1"/>
    </source>
</evidence>
<gene>
    <name evidence="2" type="ORF">XTALMG727_3857</name>
</gene>
<dbReference type="EMBL" id="CXOI01000082">
    <property type="protein sequence ID" value="CTP92703.1"/>
    <property type="molecule type" value="Genomic_DNA"/>
</dbReference>
<sequence>MACNRFVFGITLDQADALDGLIRTLAAHGKQRGQRKYPFESTISSGPEVSPERQ</sequence>
<protein>
    <submittedName>
        <fullName evidence="2">Uncharacterized protein</fullName>
    </submittedName>
</protein>
<dbReference type="RefSeq" id="WP_155742840.1">
    <property type="nucleotide sequence ID" value="NZ_CXOI01000082.1"/>
</dbReference>
<accession>A0A0K3A4E6</accession>
<dbReference type="Proteomes" id="UP000046187">
    <property type="component" value="Unassembled WGS sequence"/>
</dbReference>
<reference evidence="3" key="1">
    <citation type="submission" date="2015-07" db="EMBL/GenBank/DDBJ databases">
        <authorList>
            <person name="Wibberg D."/>
        </authorList>
    </citation>
    <scope>NUCLEOTIDE SEQUENCE [LARGE SCALE GENOMIC DNA]</scope>
</reference>
<evidence type="ECO:0000313" key="3">
    <source>
        <dbReference type="Proteomes" id="UP000046187"/>
    </source>
</evidence>
<name>A0A0K3A4E6_9XANT</name>
<evidence type="ECO:0000256" key="1">
    <source>
        <dbReference type="SAM" id="MobiDB-lite"/>
    </source>
</evidence>
<keyword evidence="3" id="KW-1185">Reference proteome</keyword>
<feature type="region of interest" description="Disordered" evidence="1">
    <location>
        <begin position="30"/>
        <end position="54"/>
    </location>
</feature>
<dbReference type="AlphaFoldDB" id="A0A0K3A4E6"/>